<evidence type="ECO:0000256" key="1">
    <source>
        <dbReference type="ARBA" id="ARBA00004141"/>
    </source>
</evidence>
<dbReference type="InterPro" id="IPR006696">
    <property type="entry name" value="DUF423"/>
</dbReference>
<dbReference type="PANTHER" id="PTHR43461:SF1">
    <property type="entry name" value="TRANSMEMBRANE PROTEIN 256"/>
    <property type="match status" value="1"/>
</dbReference>
<dbReference type="Pfam" id="PF04241">
    <property type="entry name" value="DUF423"/>
    <property type="match status" value="1"/>
</dbReference>
<evidence type="ECO:0000256" key="5">
    <source>
        <dbReference type="ARBA" id="ARBA00023136"/>
    </source>
</evidence>
<feature type="transmembrane region" description="Helical" evidence="6">
    <location>
        <begin position="64"/>
        <end position="84"/>
    </location>
</feature>
<name>A0A109BMK9_HYPSL</name>
<keyword evidence="9" id="KW-1185">Reference proteome</keyword>
<evidence type="ECO:0000256" key="3">
    <source>
        <dbReference type="ARBA" id="ARBA00022692"/>
    </source>
</evidence>
<dbReference type="EMBL" id="LMTR01000020">
    <property type="protein sequence ID" value="KWT71553.1"/>
    <property type="molecule type" value="Genomic_DNA"/>
</dbReference>
<comment type="subcellular location">
    <subcellularLocation>
        <location evidence="1">Membrane</location>
        <topology evidence="1">Multi-pass membrane protein</topology>
    </subcellularLocation>
</comment>
<evidence type="ECO:0000313" key="9">
    <source>
        <dbReference type="Proteomes" id="UP000059074"/>
    </source>
</evidence>
<dbReference type="STRING" id="121290.APY04_0406"/>
<feature type="transmembrane region" description="Helical" evidence="6">
    <location>
        <begin position="39"/>
        <end position="57"/>
    </location>
</feature>
<protein>
    <recommendedName>
        <fullName evidence="10">DUF423 domain-containing protein</fullName>
    </recommendedName>
</protein>
<evidence type="ECO:0000256" key="4">
    <source>
        <dbReference type="ARBA" id="ARBA00022989"/>
    </source>
</evidence>
<dbReference type="PATRIC" id="fig|121290.4.peg.2300"/>
<evidence type="ECO:0000256" key="6">
    <source>
        <dbReference type="SAM" id="Phobius"/>
    </source>
</evidence>
<evidence type="ECO:0000256" key="7">
    <source>
        <dbReference type="SAM" id="SignalP"/>
    </source>
</evidence>
<dbReference type="GO" id="GO:0016020">
    <property type="term" value="C:membrane"/>
    <property type="evidence" value="ECO:0007669"/>
    <property type="project" value="UniProtKB-SubCell"/>
</dbReference>
<keyword evidence="3 6" id="KW-0812">Transmembrane</keyword>
<evidence type="ECO:0000313" key="8">
    <source>
        <dbReference type="EMBL" id="KWT71553.1"/>
    </source>
</evidence>
<keyword evidence="5 6" id="KW-0472">Membrane</keyword>
<feature type="signal peptide" evidence="7">
    <location>
        <begin position="1"/>
        <end position="23"/>
    </location>
</feature>
<dbReference type="OrthoDB" id="7173378at2"/>
<feature type="chain" id="PRO_5007132698" description="DUF423 domain-containing protein" evidence="7">
    <location>
        <begin position="24"/>
        <end position="125"/>
    </location>
</feature>
<dbReference type="RefSeq" id="WP_068459189.1">
    <property type="nucleotide sequence ID" value="NZ_LMTR01000020.1"/>
</dbReference>
<reference evidence="8 9" key="1">
    <citation type="submission" date="2015-10" db="EMBL/GenBank/DDBJ databases">
        <title>Transcriptomic analysis of a linuron degrading triple-species bacterial consortium.</title>
        <authorList>
            <person name="Albers P."/>
        </authorList>
    </citation>
    <scope>NUCLEOTIDE SEQUENCE [LARGE SCALE GENOMIC DNA]</scope>
    <source>
        <strain evidence="8 9">WDL6</strain>
    </source>
</reference>
<dbReference type="AlphaFoldDB" id="A0A109BMK9"/>
<comment type="caution">
    <text evidence="8">The sequence shown here is derived from an EMBL/GenBank/DDBJ whole genome shotgun (WGS) entry which is preliminary data.</text>
</comment>
<feature type="transmembrane region" description="Helical" evidence="6">
    <location>
        <begin position="96"/>
        <end position="117"/>
    </location>
</feature>
<organism evidence="8 9">
    <name type="scientific">Hyphomicrobium sulfonivorans</name>
    <dbReference type="NCBI Taxonomy" id="121290"/>
    <lineage>
        <taxon>Bacteria</taxon>
        <taxon>Pseudomonadati</taxon>
        <taxon>Pseudomonadota</taxon>
        <taxon>Alphaproteobacteria</taxon>
        <taxon>Hyphomicrobiales</taxon>
        <taxon>Hyphomicrobiaceae</taxon>
        <taxon>Hyphomicrobium</taxon>
    </lineage>
</organism>
<dbReference type="Proteomes" id="UP000059074">
    <property type="component" value="Unassembled WGS sequence"/>
</dbReference>
<proteinExistence type="inferred from homology"/>
<keyword evidence="4 6" id="KW-1133">Transmembrane helix</keyword>
<sequence length="125" mass="12624">MNTQAGLLVLFAGLAGAAGVALAAMGAHGGDTAGLTTPAHFLIMHAAAALSVVAVALRADRSCIFLLAGFVMLVGVTLFSGDIAMRTLIGDRLFPMAAPIGGSTMMLGWALVGIAALRELFARRA</sequence>
<evidence type="ECO:0008006" key="10">
    <source>
        <dbReference type="Google" id="ProtNLM"/>
    </source>
</evidence>
<comment type="similarity">
    <text evidence="2">Belongs to the UPF0382 family.</text>
</comment>
<gene>
    <name evidence="8" type="ORF">APY04_0406</name>
</gene>
<accession>A0A109BMK9</accession>
<evidence type="ECO:0000256" key="2">
    <source>
        <dbReference type="ARBA" id="ARBA00009694"/>
    </source>
</evidence>
<keyword evidence="7" id="KW-0732">Signal</keyword>
<dbReference type="PANTHER" id="PTHR43461">
    <property type="entry name" value="TRANSMEMBRANE PROTEIN 256"/>
    <property type="match status" value="1"/>
</dbReference>